<dbReference type="Gene3D" id="1.25.40.20">
    <property type="entry name" value="Ankyrin repeat-containing domain"/>
    <property type="match status" value="1"/>
</dbReference>
<gene>
    <name evidence="2" type="primary">Aste57867_21074</name>
    <name evidence="1" type="ORF">As57867_021006</name>
    <name evidence="2" type="ORF">ASTE57867_21074</name>
</gene>
<dbReference type="OrthoDB" id="63514at2759"/>
<reference evidence="1" key="2">
    <citation type="submission" date="2019-06" db="EMBL/GenBank/DDBJ databases">
        <title>Genomics analysis of Aphanomyces spp. identifies a new class of oomycete effector associated with host adaptation.</title>
        <authorList>
            <person name="Gaulin E."/>
        </authorList>
    </citation>
    <scope>NUCLEOTIDE SEQUENCE</scope>
    <source>
        <strain evidence="1">CBS 578.67</strain>
    </source>
</reference>
<protein>
    <submittedName>
        <fullName evidence="2">Aste57867_21074 protein</fullName>
    </submittedName>
</protein>
<dbReference type="AlphaFoldDB" id="A0A485LGP3"/>
<dbReference type="PANTHER" id="PTHR46586">
    <property type="entry name" value="ANKYRIN REPEAT-CONTAINING PROTEIN"/>
    <property type="match status" value="1"/>
</dbReference>
<dbReference type="InterPro" id="IPR052050">
    <property type="entry name" value="SecEffector_AnkRepeat"/>
</dbReference>
<keyword evidence="3" id="KW-1185">Reference proteome</keyword>
<evidence type="ECO:0000313" key="3">
    <source>
        <dbReference type="Proteomes" id="UP000332933"/>
    </source>
</evidence>
<dbReference type="EMBL" id="CAADRA010006983">
    <property type="protein sequence ID" value="VFT97748.1"/>
    <property type="molecule type" value="Genomic_DNA"/>
</dbReference>
<reference evidence="2 3" key="1">
    <citation type="submission" date="2019-03" db="EMBL/GenBank/DDBJ databases">
        <authorList>
            <person name="Gaulin E."/>
            <person name="Dumas B."/>
        </authorList>
    </citation>
    <scope>NUCLEOTIDE SEQUENCE [LARGE SCALE GENOMIC DNA]</scope>
    <source>
        <strain evidence="2">CBS 568.67</strain>
    </source>
</reference>
<dbReference type="Proteomes" id="UP000332933">
    <property type="component" value="Unassembled WGS sequence"/>
</dbReference>
<dbReference type="EMBL" id="VJMH01006957">
    <property type="protein sequence ID" value="KAF0687103.1"/>
    <property type="molecule type" value="Genomic_DNA"/>
</dbReference>
<evidence type="ECO:0000313" key="2">
    <source>
        <dbReference type="EMBL" id="VFT97748.1"/>
    </source>
</evidence>
<evidence type="ECO:0000313" key="1">
    <source>
        <dbReference type="EMBL" id="KAF0687103.1"/>
    </source>
</evidence>
<name>A0A485LGP3_9STRA</name>
<dbReference type="PANTHER" id="PTHR46586:SF3">
    <property type="entry name" value="ANKYRIN REPEAT-CONTAINING PROTEIN"/>
    <property type="match status" value="1"/>
</dbReference>
<dbReference type="SUPFAM" id="SSF48403">
    <property type="entry name" value="Ankyrin repeat"/>
    <property type="match status" value="1"/>
</dbReference>
<organism evidence="2 3">
    <name type="scientific">Aphanomyces stellatus</name>
    <dbReference type="NCBI Taxonomy" id="120398"/>
    <lineage>
        <taxon>Eukaryota</taxon>
        <taxon>Sar</taxon>
        <taxon>Stramenopiles</taxon>
        <taxon>Oomycota</taxon>
        <taxon>Saprolegniomycetes</taxon>
        <taxon>Saprolegniales</taxon>
        <taxon>Verrucalvaceae</taxon>
        <taxon>Aphanomyces</taxon>
    </lineage>
</organism>
<sequence length="253" mass="27980">MDVLASSELMTRIFTFQHGHRLNSIFDIMGKSVWEVSPSSYGLVDNDRRLARMLKIDTLLPSWYVSNGGVANVIATTRGETPLAVLAAHCAFQGDVPALRLLVEKIKVLCTKANLIDWAACNGHLDVIEFLHTSTAGLAKSTSWAMEIAAAHGHLHVLKWLHQHRGQRFSSKILVAAAVHSRLDILKWISEHKAYGSWWRAARNAAIENTDAHAWFQLPATQALMEHGTTNAECHECTFKMAKPVAEAIGGRV</sequence>
<accession>A0A485LGP3</accession>
<dbReference type="InterPro" id="IPR036770">
    <property type="entry name" value="Ankyrin_rpt-contain_sf"/>
</dbReference>
<proteinExistence type="predicted"/>